<accession>A0A7J7YT87</accession>
<comment type="caution">
    <text evidence="1">The sequence shown here is derived from an EMBL/GenBank/DDBJ whole genome shotgun (WGS) entry which is preliminary data.</text>
</comment>
<protein>
    <submittedName>
        <fullName evidence="1">Uncharacterized protein</fullName>
    </submittedName>
</protein>
<evidence type="ECO:0000313" key="1">
    <source>
        <dbReference type="EMBL" id="KAF6364690.1"/>
    </source>
</evidence>
<organism evidence="1 2">
    <name type="scientific">Rhinolophus ferrumequinum</name>
    <name type="common">Greater horseshoe bat</name>
    <dbReference type="NCBI Taxonomy" id="59479"/>
    <lineage>
        <taxon>Eukaryota</taxon>
        <taxon>Metazoa</taxon>
        <taxon>Chordata</taxon>
        <taxon>Craniata</taxon>
        <taxon>Vertebrata</taxon>
        <taxon>Euteleostomi</taxon>
        <taxon>Mammalia</taxon>
        <taxon>Eutheria</taxon>
        <taxon>Laurasiatheria</taxon>
        <taxon>Chiroptera</taxon>
        <taxon>Yinpterochiroptera</taxon>
        <taxon>Rhinolophoidea</taxon>
        <taxon>Rhinolophidae</taxon>
        <taxon>Rhinolophinae</taxon>
        <taxon>Rhinolophus</taxon>
    </lineage>
</organism>
<reference evidence="1 2" key="1">
    <citation type="journal article" date="2020" name="Nature">
        <title>Six reference-quality genomes reveal evolution of bat adaptations.</title>
        <authorList>
            <person name="Jebb D."/>
            <person name="Huang Z."/>
            <person name="Pippel M."/>
            <person name="Hughes G.M."/>
            <person name="Lavrichenko K."/>
            <person name="Devanna P."/>
            <person name="Winkler S."/>
            <person name="Jermiin L.S."/>
            <person name="Skirmuntt E.C."/>
            <person name="Katzourakis A."/>
            <person name="Burkitt-Gray L."/>
            <person name="Ray D.A."/>
            <person name="Sullivan K.A.M."/>
            <person name="Roscito J.G."/>
            <person name="Kirilenko B.M."/>
            <person name="Davalos L.M."/>
            <person name="Corthals A.P."/>
            <person name="Power M.L."/>
            <person name="Jones G."/>
            <person name="Ransome R.D."/>
            <person name="Dechmann D.K.N."/>
            <person name="Locatelli A.G."/>
            <person name="Puechmaille S.J."/>
            <person name="Fedrigo O."/>
            <person name="Jarvis E.D."/>
            <person name="Hiller M."/>
            <person name="Vernes S.C."/>
            <person name="Myers E.W."/>
            <person name="Teeling E.C."/>
        </authorList>
    </citation>
    <scope>NUCLEOTIDE SEQUENCE [LARGE SCALE GENOMIC DNA]</scope>
    <source>
        <strain evidence="1">MRhiFer1</strain>
        <tissue evidence="1">Lung</tissue>
    </source>
</reference>
<evidence type="ECO:0000313" key="2">
    <source>
        <dbReference type="Proteomes" id="UP000585614"/>
    </source>
</evidence>
<name>A0A7J7YT87_RHIFE</name>
<gene>
    <name evidence="1" type="ORF">mRhiFer1_009819</name>
</gene>
<dbReference type="Proteomes" id="UP000585614">
    <property type="component" value="Unassembled WGS sequence"/>
</dbReference>
<dbReference type="EMBL" id="JACAGC010000005">
    <property type="protein sequence ID" value="KAF6364690.1"/>
    <property type="molecule type" value="Genomic_DNA"/>
</dbReference>
<sequence>MIKLNIDMKKRSVFFECVDVVDEAVRLQDESWEVLGGNLCWEAEQIPCQNLRLSEVKDDFFRPCELKKDWMTISSQMGEIKAEGDGVKALNSKLRKQLDILQNLLASVYNQLEPFQGTLGKGGGLDCCCENFVHRDLILQQVNAKNLPSIGRRMLG</sequence>
<dbReference type="AlphaFoldDB" id="A0A7J7YT87"/>
<proteinExistence type="predicted"/>